<dbReference type="GO" id="GO:0003677">
    <property type="term" value="F:DNA binding"/>
    <property type="evidence" value="ECO:0007669"/>
    <property type="project" value="InterPro"/>
</dbReference>
<dbReference type="EMBL" id="CP069798">
    <property type="protein sequence ID" value="QRQ81445.1"/>
    <property type="molecule type" value="Genomic_DNA"/>
</dbReference>
<evidence type="ECO:0000313" key="3">
    <source>
        <dbReference type="Proteomes" id="UP000653156"/>
    </source>
</evidence>
<reference evidence="2" key="1">
    <citation type="submission" date="2021-02" db="EMBL/GenBank/DDBJ databases">
        <title>Neisseriaceae sp. 26B isolated from the cloaca of a Common Toad-headed Turtle (Mesoclemmys nasuta).</title>
        <authorList>
            <person name="Spergser J."/>
            <person name="Busse H.-J."/>
        </authorList>
    </citation>
    <scope>NUCLEOTIDE SEQUENCE</scope>
    <source>
        <strain evidence="2">26B</strain>
    </source>
</reference>
<name>A0A892ZDM3_9NEIS</name>
<sequence>MYIEDYLFDIFYNLADQDTKDAMDIAYLTSQRPADTLKITVHHIRDGELAITQNKTGAKLRFAILGSVHNYLS</sequence>
<dbReference type="Proteomes" id="UP000653156">
    <property type="component" value="Chromosome"/>
</dbReference>
<proteinExistence type="predicted"/>
<evidence type="ECO:0000313" key="2">
    <source>
        <dbReference type="EMBL" id="QRQ81445.1"/>
    </source>
</evidence>
<dbReference type="Gene3D" id="1.10.443.10">
    <property type="entry name" value="Intergrase catalytic core"/>
    <property type="match status" value="1"/>
</dbReference>
<dbReference type="GO" id="GO:0006310">
    <property type="term" value="P:DNA recombination"/>
    <property type="evidence" value="ECO:0007669"/>
    <property type="project" value="UniProtKB-KW"/>
</dbReference>
<organism evidence="2 3">
    <name type="scientific">Paralysiella testudinis</name>
    <dbReference type="NCBI Taxonomy" id="2809020"/>
    <lineage>
        <taxon>Bacteria</taxon>
        <taxon>Pseudomonadati</taxon>
        <taxon>Pseudomonadota</taxon>
        <taxon>Betaproteobacteria</taxon>
        <taxon>Neisseriales</taxon>
        <taxon>Neisseriaceae</taxon>
        <taxon>Paralysiella</taxon>
    </lineage>
</organism>
<protein>
    <submittedName>
        <fullName evidence="2">Uncharacterized protein</fullName>
    </submittedName>
</protein>
<dbReference type="SUPFAM" id="SSF56349">
    <property type="entry name" value="DNA breaking-rejoining enzymes"/>
    <property type="match status" value="1"/>
</dbReference>
<dbReference type="GO" id="GO:0015074">
    <property type="term" value="P:DNA integration"/>
    <property type="evidence" value="ECO:0007669"/>
    <property type="project" value="InterPro"/>
</dbReference>
<dbReference type="KEGG" id="ptes:JQU52_12140"/>
<dbReference type="InterPro" id="IPR011010">
    <property type="entry name" value="DNA_brk_join_enz"/>
</dbReference>
<dbReference type="AlphaFoldDB" id="A0A892ZDM3"/>
<keyword evidence="1" id="KW-0233">DNA recombination</keyword>
<dbReference type="RefSeq" id="WP_230338739.1">
    <property type="nucleotide sequence ID" value="NZ_CP069798.1"/>
</dbReference>
<keyword evidence="3" id="KW-1185">Reference proteome</keyword>
<accession>A0A892ZDM3</accession>
<dbReference type="InterPro" id="IPR013762">
    <property type="entry name" value="Integrase-like_cat_sf"/>
</dbReference>
<evidence type="ECO:0000256" key="1">
    <source>
        <dbReference type="ARBA" id="ARBA00023172"/>
    </source>
</evidence>
<gene>
    <name evidence="2" type="ORF">JQU52_12140</name>
</gene>